<dbReference type="RefSeq" id="WP_102754490.1">
    <property type="nucleotide sequence ID" value="NZ_CP025791.1"/>
</dbReference>
<dbReference type="Proteomes" id="UP000235826">
    <property type="component" value="Chromosome"/>
</dbReference>
<dbReference type="Gene3D" id="1.25.40.10">
    <property type="entry name" value="Tetratricopeptide repeat domain"/>
    <property type="match status" value="1"/>
</dbReference>
<evidence type="ECO:0000259" key="4">
    <source>
        <dbReference type="Pfam" id="PF13525"/>
    </source>
</evidence>
<dbReference type="Pfam" id="PF13525">
    <property type="entry name" value="YfiO"/>
    <property type="match status" value="1"/>
</dbReference>
<keyword evidence="2" id="KW-0472">Membrane</keyword>
<dbReference type="SUPFAM" id="SSF48452">
    <property type="entry name" value="TPR-like"/>
    <property type="match status" value="1"/>
</dbReference>
<evidence type="ECO:0000256" key="2">
    <source>
        <dbReference type="ARBA" id="ARBA00023136"/>
    </source>
</evidence>
<keyword evidence="6" id="KW-1185">Reference proteome</keyword>
<dbReference type="OrthoDB" id="9770761at2"/>
<dbReference type="AlphaFoldDB" id="A0A2K9PL88"/>
<dbReference type="NCBIfam" id="TIGR03302">
    <property type="entry name" value="OM_YfiO"/>
    <property type="match status" value="1"/>
</dbReference>
<evidence type="ECO:0000256" key="3">
    <source>
        <dbReference type="ARBA" id="ARBA00023237"/>
    </source>
</evidence>
<evidence type="ECO:0000313" key="5">
    <source>
        <dbReference type="EMBL" id="AUP77831.1"/>
    </source>
</evidence>
<evidence type="ECO:0000313" key="6">
    <source>
        <dbReference type="Proteomes" id="UP000235826"/>
    </source>
</evidence>
<dbReference type="InterPro" id="IPR017689">
    <property type="entry name" value="BamD"/>
</dbReference>
<feature type="domain" description="Outer membrane lipoprotein BamD-like" evidence="4">
    <location>
        <begin position="33"/>
        <end position="172"/>
    </location>
</feature>
<keyword evidence="1" id="KW-0732">Signal</keyword>
<reference evidence="5 6" key="1">
    <citation type="submission" date="2018-01" db="EMBL/GenBank/DDBJ databases">
        <title>Complete genome sequence of Flavivirga eckloniae ECD14 isolated from seaweed Ecklonia cava.</title>
        <authorList>
            <person name="Lee J.H."/>
            <person name="Baik K.S."/>
            <person name="Seong C.N."/>
        </authorList>
    </citation>
    <scope>NUCLEOTIDE SEQUENCE [LARGE SCALE GENOMIC DNA]</scope>
    <source>
        <strain evidence="5 6">ECD14</strain>
    </source>
</reference>
<gene>
    <name evidence="5" type="ORF">C1H87_03505</name>
</gene>
<dbReference type="InterPro" id="IPR011990">
    <property type="entry name" value="TPR-like_helical_dom_sf"/>
</dbReference>
<dbReference type="PROSITE" id="PS51257">
    <property type="entry name" value="PROKAR_LIPOPROTEIN"/>
    <property type="match status" value="1"/>
</dbReference>
<dbReference type="KEGG" id="fek:C1H87_03505"/>
<dbReference type="InterPro" id="IPR039565">
    <property type="entry name" value="BamD-like"/>
</dbReference>
<protein>
    <submittedName>
        <fullName evidence="5">Outer membrane protein assembly factor BamD</fullName>
    </submittedName>
</protein>
<evidence type="ECO:0000256" key="1">
    <source>
        <dbReference type="ARBA" id="ARBA00022729"/>
    </source>
</evidence>
<accession>A0A2K9PL88</accession>
<name>A0A2K9PL88_9FLAO</name>
<proteinExistence type="predicted"/>
<sequence>MKKLFYILIIVAVFSSCSEYQRTLKSESIATKFKVGEELYNEGKYTKANRLFAQIVPKYRGKPQAEKLMFLYSNSFYKMKDYYVAGYQFERFTSSYPKSEKLEEASFLSAKSYYMLSPVYSKDQTETKEAIEKLQSFINLFPESEHLPEANKLVKELDFKLEKKAFSIAKQYGDIAPGYSKDFNAAIKSFDNFLFEFPGSVLREDALFYRLDSAYQLAMNSREYKKNVDGVIEHLRKNRLETAKEYYTGFKKSYTDSKYKEEAHAMGESLEEELKKYSTKS</sequence>
<keyword evidence="3" id="KW-0998">Cell outer membrane</keyword>
<dbReference type="EMBL" id="CP025791">
    <property type="protein sequence ID" value="AUP77831.1"/>
    <property type="molecule type" value="Genomic_DNA"/>
</dbReference>
<organism evidence="5 6">
    <name type="scientific">Flavivirga eckloniae</name>
    <dbReference type="NCBI Taxonomy" id="1803846"/>
    <lineage>
        <taxon>Bacteria</taxon>
        <taxon>Pseudomonadati</taxon>
        <taxon>Bacteroidota</taxon>
        <taxon>Flavobacteriia</taxon>
        <taxon>Flavobacteriales</taxon>
        <taxon>Flavobacteriaceae</taxon>
        <taxon>Flavivirga</taxon>
    </lineage>
</organism>